<dbReference type="AlphaFoldDB" id="A0A4U5N197"/>
<comment type="caution">
    <text evidence="1">The sequence shown here is derived from an EMBL/GenBank/DDBJ whole genome shotgun (WGS) entry which is preliminary data.</text>
</comment>
<evidence type="ECO:0000313" key="2">
    <source>
        <dbReference type="Proteomes" id="UP000298663"/>
    </source>
</evidence>
<reference evidence="1 2" key="1">
    <citation type="journal article" date="2015" name="Genome Biol.">
        <title>Comparative genomics of Steinernema reveals deeply conserved gene regulatory networks.</title>
        <authorList>
            <person name="Dillman A.R."/>
            <person name="Macchietto M."/>
            <person name="Porter C.F."/>
            <person name="Rogers A."/>
            <person name="Williams B."/>
            <person name="Antoshechkin I."/>
            <person name="Lee M.M."/>
            <person name="Goodwin Z."/>
            <person name="Lu X."/>
            <person name="Lewis E.E."/>
            <person name="Goodrich-Blair H."/>
            <person name="Stock S.P."/>
            <person name="Adams B.J."/>
            <person name="Sternberg P.W."/>
            <person name="Mortazavi A."/>
        </authorList>
    </citation>
    <scope>NUCLEOTIDE SEQUENCE [LARGE SCALE GENOMIC DNA]</scope>
    <source>
        <strain evidence="1 2">ALL</strain>
    </source>
</reference>
<accession>A0A4U5N197</accession>
<gene>
    <name evidence="1" type="ORF">L596_017190</name>
</gene>
<proteinExistence type="predicted"/>
<protein>
    <submittedName>
        <fullName evidence="1">Uncharacterized protein</fullName>
    </submittedName>
</protein>
<reference evidence="1 2" key="2">
    <citation type="journal article" date="2019" name="G3 (Bethesda)">
        <title>Hybrid Assembly of the Genome of the Entomopathogenic Nematode Steinernema carpocapsae Identifies the X-Chromosome.</title>
        <authorList>
            <person name="Serra L."/>
            <person name="Macchietto M."/>
            <person name="Macias-Munoz A."/>
            <person name="McGill C.J."/>
            <person name="Rodriguez I.M."/>
            <person name="Rodriguez B."/>
            <person name="Murad R."/>
            <person name="Mortazavi A."/>
        </authorList>
    </citation>
    <scope>NUCLEOTIDE SEQUENCE [LARGE SCALE GENOMIC DNA]</scope>
    <source>
        <strain evidence="1 2">ALL</strain>
    </source>
</reference>
<keyword evidence="2" id="KW-1185">Reference proteome</keyword>
<evidence type="ECO:0000313" key="1">
    <source>
        <dbReference type="EMBL" id="TKR75974.1"/>
    </source>
</evidence>
<organism evidence="1 2">
    <name type="scientific">Steinernema carpocapsae</name>
    <name type="common">Entomopathogenic nematode</name>
    <dbReference type="NCBI Taxonomy" id="34508"/>
    <lineage>
        <taxon>Eukaryota</taxon>
        <taxon>Metazoa</taxon>
        <taxon>Ecdysozoa</taxon>
        <taxon>Nematoda</taxon>
        <taxon>Chromadorea</taxon>
        <taxon>Rhabditida</taxon>
        <taxon>Tylenchina</taxon>
        <taxon>Panagrolaimomorpha</taxon>
        <taxon>Strongyloidoidea</taxon>
        <taxon>Steinernematidae</taxon>
        <taxon>Steinernema</taxon>
    </lineage>
</organism>
<name>A0A4U5N197_STECR</name>
<dbReference type="EMBL" id="AZBU02000005">
    <property type="protein sequence ID" value="TKR75974.1"/>
    <property type="molecule type" value="Genomic_DNA"/>
</dbReference>
<dbReference type="Proteomes" id="UP000298663">
    <property type="component" value="Unassembled WGS sequence"/>
</dbReference>
<sequence length="188" mass="21422">MQTYCQHDLTYILRSVLQLLFLSKTENCWVTKIIPFSGSLNANQKYTKSTKRCENSTVLLHWAEEECGQSVKKYSLHDVCRDGRLSSIEFECCAENKFNQNPSSFELELTEVLTNRELSLIFSDCVSVIAEFMASGATLKSTKRKIAIREPRALSHRFQKFEHGLNLAPRPVQTRESVAFHGISAPNL</sequence>